<dbReference type="OrthoDB" id="4570396at2"/>
<proteinExistence type="predicted"/>
<dbReference type="KEGG" id="palb:EJC50_25795"/>
<protein>
    <recommendedName>
        <fullName evidence="3">Aminoglycoside phosphotransferase domain-containing protein</fullName>
    </recommendedName>
</protein>
<gene>
    <name evidence="1" type="ORF">EJC50_25795</name>
</gene>
<organism evidence="1 2">
    <name type="scientific">Paenibacillus albus</name>
    <dbReference type="NCBI Taxonomy" id="2495582"/>
    <lineage>
        <taxon>Bacteria</taxon>
        <taxon>Bacillati</taxon>
        <taxon>Bacillota</taxon>
        <taxon>Bacilli</taxon>
        <taxon>Bacillales</taxon>
        <taxon>Paenibacillaceae</taxon>
        <taxon>Paenibacillus</taxon>
    </lineage>
</organism>
<keyword evidence="2" id="KW-1185">Reference proteome</keyword>
<evidence type="ECO:0000313" key="1">
    <source>
        <dbReference type="EMBL" id="AZN42722.1"/>
    </source>
</evidence>
<dbReference type="RefSeq" id="WP_126018687.1">
    <property type="nucleotide sequence ID" value="NZ_CP034437.1"/>
</dbReference>
<sequence length="346" mass="38129">MDFREALLSSFEDEENMILCNSILGMSDAEQIVADMNDFCRCHLNSSIHSCLHISFSVGASFGFELENGNQIFIKVHKPTSADTITAISKPYLTAVSSVQKSLAESGFPCPRVLLEPTELGAGIATVDEFAAPGELRDAHVPAIRAAIAQTLAQLIKSTEPYRDAPGFASGRFGASETLYPIPHNDLFNFNRTAKGAEWIDAIAVKAKNTVNRIKGRVVLGHLDWSLKHFRFSGNEVAMVYDWDSLKLEDELNVLGIAAATFTTTWDIPVKITPSQEESYAFVKEYEQFRGSAFTGEEWTKVSAATTYCLAYVARCEHALDQEGNNYEGSFRHALASMVGELYLDV</sequence>
<dbReference type="EMBL" id="CP034437">
    <property type="protein sequence ID" value="AZN42722.1"/>
    <property type="molecule type" value="Genomic_DNA"/>
</dbReference>
<reference evidence="2" key="1">
    <citation type="submission" date="2018-12" db="EMBL/GenBank/DDBJ databases">
        <title>Genome sequence of Peanibacillus sp.</title>
        <authorList>
            <person name="Subramani G."/>
            <person name="Srinivasan S."/>
            <person name="Kim M.K."/>
        </authorList>
    </citation>
    <scope>NUCLEOTIDE SEQUENCE [LARGE SCALE GENOMIC DNA]</scope>
    <source>
        <strain evidence="2">18JY67-1</strain>
    </source>
</reference>
<evidence type="ECO:0000313" key="2">
    <source>
        <dbReference type="Proteomes" id="UP000272528"/>
    </source>
</evidence>
<dbReference type="InterPro" id="IPR011009">
    <property type="entry name" value="Kinase-like_dom_sf"/>
</dbReference>
<name>A0A3S9AAE1_9BACL</name>
<evidence type="ECO:0008006" key="3">
    <source>
        <dbReference type="Google" id="ProtNLM"/>
    </source>
</evidence>
<accession>A0A3S9AAE1</accession>
<dbReference type="Proteomes" id="UP000272528">
    <property type="component" value="Chromosome"/>
</dbReference>
<dbReference type="SUPFAM" id="SSF56112">
    <property type="entry name" value="Protein kinase-like (PK-like)"/>
    <property type="match status" value="1"/>
</dbReference>
<dbReference type="AlphaFoldDB" id="A0A3S9AAE1"/>